<feature type="non-terminal residue" evidence="10">
    <location>
        <position position="351"/>
    </location>
</feature>
<organism evidence="10 11">
    <name type="scientific">Rhodoferax saidenbachensis</name>
    <dbReference type="NCBI Taxonomy" id="1484693"/>
    <lineage>
        <taxon>Bacteria</taxon>
        <taxon>Pseudomonadati</taxon>
        <taxon>Pseudomonadota</taxon>
        <taxon>Betaproteobacteria</taxon>
        <taxon>Burkholderiales</taxon>
        <taxon>Comamonadaceae</taxon>
        <taxon>Rhodoferax</taxon>
    </lineage>
</organism>
<evidence type="ECO:0000259" key="9">
    <source>
        <dbReference type="PROSITE" id="PS51105"/>
    </source>
</evidence>
<feature type="transmembrane region" description="Helical" evidence="8">
    <location>
        <begin position="68"/>
        <end position="90"/>
    </location>
</feature>
<sequence length="351" mass="38573">MSVKSLGDKVLERGNLWLTVVRDSFIVLMPLTFFGLVALLLQFFPWSVYRDAMTFLWGDGWPQQLNRVIQASHGIFGMVLASVVASLLARRLMRPLFEAPEVPSMIVAISALINFMLMVSARPLFVEGLGSGGMLHGIVVGIITAELLRLAFQWRWLRVSDGPYEADSIYHHAVRLTPAVIAAGGCFFLFVELLGTLPEVSPYMLSPVVIWAQLQQTDATWVLSSLAALLNQAAWFFGVHGAKVLDTYGAALFAPIGSPYTNALAWRPLFNHFVLMGGAGSTMCLVIAILWKVRQGPQHQIAKWSVLPALFNINEAVLYGLPIVLNGIYVVPFLCIPLLFTLMTVAATELG</sequence>
<keyword evidence="6 8" id="KW-1133">Transmembrane helix</keyword>
<dbReference type="EMBL" id="JAVDXO010000013">
    <property type="protein sequence ID" value="MDR7308645.1"/>
    <property type="molecule type" value="Genomic_DNA"/>
</dbReference>
<dbReference type="Pfam" id="PF02378">
    <property type="entry name" value="PTS_EIIC"/>
    <property type="match status" value="1"/>
</dbReference>
<keyword evidence="2" id="KW-0813">Transport</keyword>
<keyword evidence="7 8" id="KW-0472">Membrane</keyword>
<keyword evidence="5 8" id="KW-0812">Transmembrane</keyword>
<evidence type="ECO:0000256" key="4">
    <source>
        <dbReference type="ARBA" id="ARBA00022597"/>
    </source>
</evidence>
<dbReference type="PROSITE" id="PS51105">
    <property type="entry name" value="PTS_EIIC_TYPE_3"/>
    <property type="match status" value="1"/>
</dbReference>
<dbReference type="PANTHER" id="PTHR33989">
    <property type="match status" value="1"/>
</dbReference>
<reference evidence="10 11" key="1">
    <citation type="submission" date="2023-07" db="EMBL/GenBank/DDBJ databases">
        <title>Sorghum-associated microbial communities from plants grown in Nebraska, USA.</title>
        <authorList>
            <person name="Schachtman D."/>
        </authorList>
    </citation>
    <scope>NUCLEOTIDE SEQUENCE [LARGE SCALE GENOMIC DNA]</scope>
    <source>
        <strain evidence="10 11">BE308</strain>
    </source>
</reference>
<feature type="transmembrane region" description="Helical" evidence="8">
    <location>
        <begin position="102"/>
        <end position="121"/>
    </location>
</feature>
<evidence type="ECO:0000256" key="1">
    <source>
        <dbReference type="ARBA" id="ARBA00004651"/>
    </source>
</evidence>
<evidence type="ECO:0000256" key="5">
    <source>
        <dbReference type="ARBA" id="ARBA00022692"/>
    </source>
</evidence>
<dbReference type="InterPro" id="IPR051088">
    <property type="entry name" value="PTS_Sugar-EIIC/EIIB"/>
</dbReference>
<accession>A0ABU1ZSW6</accession>
<evidence type="ECO:0000313" key="11">
    <source>
        <dbReference type="Proteomes" id="UP001268089"/>
    </source>
</evidence>
<keyword evidence="11" id="KW-1185">Reference proteome</keyword>
<dbReference type="PANTHER" id="PTHR33989:SF4">
    <property type="entry name" value="PTS SYSTEM N,N'-DIACETYLCHITOBIOSE-SPECIFIC EIIC COMPONENT"/>
    <property type="match status" value="1"/>
</dbReference>
<evidence type="ECO:0000256" key="3">
    <source>
        <dbReference type="ARBA" id="ARBA00022475"/>
    </source>
</evidence>
<dbReference type="Proteomes" id="UP001268089">
    <property type="component" value="Unassembled WGS sequence"/>
</dbReference>
<gene>
    <name evidence="10" type="ORF">J2X15_003966</name>
</gene>
<evidence type="ECO:0000256" key="2">
    <source>
        <dbReference type="ARBA" id="ARBA00022448"/>
    </source>
</evidence>
<dbReference type="InterPro" id="IPR003352">
    <property type="entry name" value="PTS_EIIC"/>
</dbReference>
<keyword evidence="4" id="KW-0762">Sugar transport</keyword>
<protein>
    <submittedName>
        <fullName evidence="10">Lactose/cellobiose-specific phosphotransferase system IIC component</fullName>
    </submittedName>
</protein>
<evidence type="ECO:0000256" key="8">
    <source>
        <dbReference type="SAM" id="Phobius"/>
    </source>
</evidence>
<feature type="transmembrane region" description="Helical" evidence="8">
    <location>
        <begin position="173"/>
        <end position="197"/>
    </location>
</feature>
<feature type="transmembrane region" description="Helical" evidence="8">
    <location>
        <begin position="133"/>
        <end position="152"/>
    </location>
</feature>
<dbReference type="InterPro" id="IPR004501">
    <property type="entry name" value="PTS_EIIC_3"/>
</dbReference>
<comment type="subcellular location">
    <subcellularLocation>
        <location evidence="1">Cell membrane</location>
        <topology evidence="1">Multi-pass membrane protein</topology>
    </subcellularLocation>
</comment>
<comment type="caution">
    <text evidence="10">The sequence shown here is derived from an EMBL/GenBank/DDBJ whole genome shotgun (WGS) entry which is preliminary data.</text>
</comment>
<feature type="transmembrane region" description="Helical" evidence="8">
    <location>
        <begin position="269"/>
        <end position="291"/>
    </location>
</feature>
<proteinExistence type="predicted"/>
<evidence type="ECO:0000256" key="6">
    <source>
        <dbReference type="ARBA" id="ARBA00022989"/>
    </source>
</evidence>
<dbReference type="RefSeq" id="WP_310346244.1">
    <property type="nucleotide sequence ID" value="NZ_JAVDXO010000013.1"/>
</dbReference>
<feature type="transmembrane region" description="Helical" evidence="8">
    <location>
        <begin position="327"/>
        <end position="347"/>
    </location>
</feature>
<evidence type="ECO:0000313" key="10">
    <source>
        <dbReference type="EMBL" id="MDR7308645.1"/>
    </source>
</evidence>
<feature type="domain" description="PTS EIIC type-3" evidence="9">
    <location>
        <begin position="1"/>
        <end position="351"/>
    </location>
</feature>
<evidence type="ECO:0000256" key="7">
    <source>
        <dbReference type="ARBA" id="ARBA00023136"/>
    </source>
</evidence>
<keyword evidence="3" id="KW-1003">Cell membrane</keyword>
<feature type="transmembrane region" description="Helical" evidence="8">
    <location>
        <begin position="25"/>
        <end position="48"/>
    </location>
</feature>
<name>A0ABU1ZSW6_9BURK</name>